<evidence type="ECO:0000259" key="1">
    <source>
        <dbReference type="Pfam" id="PF07969"/>
    </source>
</evidence>
<dbReference type="Proteomes" id="UP000567293">
    <property type="component" value="Unassembled WGS sequence"/>
</dbReference>
<dbReference type="Gene3D" id="3.20.20.140">
    <property type="entry name" value="Metal-dependent hydrolases"/>
    <property type="match status" value="1"/>
</dbReference>
<dbReference type="PANTHER" id="PTHR22642">
    <property type="entry name" value="IMIDAZOLONEPROPIONASE"/>
    <property type="match status" value="1"/>
</dbReference>
<proteinExistence type="predicted"/>
<dbReference type="Pfam" id="PF07969">
    <property type="entry name" value="Amidohydro_3"/>
    <property type="match status" value="1"/>
</dbReference>
<dbReference type="EMBL" id="JACDQQ010000809">
    <property type="protein sequence ID" value="MBA0084993.1"/>
    <property type="molecule type" value="Genomic_DNA"/>
</dbReference>
<name>A0A7V8NPC5_9BACT</name>
<dbReference type="Gene3D" id="3.10.310.70">
    <property type="match status" value="1"/>
</dbReference>
<dbReference type="SUPFAM" id="SSF51556">
    <property type="entry name" value="Metallo-dependent hydrolases"/>
    <property type="match status" value="1"/>
</dbReference>
<protein>
    <submittedName>
        <fullName evidence="2">Amidohydrolase family protein</fullName>
    </submittedName>
</protein>
<keyword evidence="3" id="KW-1185">Reference proteome</keyword>
<evidence type="ECO:0000313" key="2">
    <source>
        <dbReference type="EMBL" id="MBA0084993.1"/>
    </source>
</evidence>
<comment type="caution">
    <text evidence="2">The sequence shown here is derived from an EMBL/GenBank/DDBJ whole genome shotgun (WGS) entry which is preliminary data.</text>
</comment>
<dbReference type="Gene3D" id="2.30.40.10">
    <property type="entry name" value="Urease, subunit C, domain 1"/>
    <property type="match status" value="1"/>
</dbReference>
<dbReference type="GO" id="GO:0016810">
    <property type="term" value="F:hydrolase activity, acting on carbon-nitrogen (but not peptide) bonds"/>
    <property type="evidence" value="ECO:0007669"/>
    <property type="project" value="InterPro"/>
</dbReference>
<dbReference type="InterPro" id="IPR032466">
    <property type="entry name" value="Metal_Hydrolase"/>
</dbReference>
<accession>A0A7V8NPC5</accession>
<sequence>MKIGFGIRRSGVRIGSFCLLLRLVLSQEVSAQSNADLLLLNAHVVTMNDKQPSVQAVAIGGGRILWVGSTAEGERLYPKPARAMDLHGATVLPGIIDAHTHLIDLGESLVRLNLKDIPTEKEIIERVKQRAALTAPGEWILGWGWDEGKWASHYPTQQALSAATPNHPVFLVGLHTFAAWANQRALELAGINKDTKDPENGKIVRDERTGEPTGILLNRAQDLVARHIPPMTLAQAKRAMRLAAGECVRNGLTSVHEAKATPLMVRAFHELVRDGQMPLRVYAMLDGADKDLVEEWLKRGPEIDAHHQLTIRAFKLFADGALGSRGAALLKPYSDAPQTQGIMTTPESEVYSLTRRA</sequence>
<dbReference type="AlphaFoldDB" id="A0A7V8NPC5"/>
<reference evidence="2" key="1">
    <citation type="submission" date="2020-06" db="EMBL/GenBank/DDBJ databases">
        <title>Legume-microbial interactions unlock mineral nutrients during tropical forest succession.</title>
        <authorList>
            <person name="Epihov D.Z."/>
        </authorList>
    </citation>
    <scope>NUCLEOTIDE SEQUENCE [LARGE SCALE GENOMIC DNA]</scope>
    <source>
        <strain evidence="2">Pan2503</strain>
    </source>
</reference>
<organism evidence="2 3">
    <name type="scientific">Candidatus Acidiferrum panamense</name>
    <dbReference type="NCBI Taxonomy" id="2741543"/>
    <lineage>
        <taxon>Bacteria</taxon>
        <taxon>Pseudomonadati</taxon>
        <taxon>Acidobacteriota</taxon>
        <taxon>Terriglobia</taxon>
        <taxon>Candidatus Acidiferrales</taxon>
        <taxon>Candidatus Acidiferrum</taxon>
    </lineage>
</organism>
<evidence type="ECO:0000313" key="3">
    <source>
        <dbReference type="Proteomes" id="UP000567293"/>
    </source>
</evidence>
<dbReference type="InterPro" id="IPR013108">
    <property type="entry name" value="Amidohydro_3"/>
</dbReference>
<feature type="non-terminal residue" evidence="2">
    <location>
        <position position="357"/>
    </location>
</feature>
<dbReference type="InterPro" id="IPR011059">
    <property type="entry name" value="Metal-dep_hydrolase_composite"/>
</dbReference>
<dbReference type="SUPFAM" id="SSF51338">
    <property type="entry name" value="Composite domain of metallo-dependent hydrolases"/>
    <property type="match status" value="1"/>
</dbReference>
<dbReference type="PANTHER" id="PTHR22642:SF2">
    <property type="entry name" value="PROTEIN LONG AFTER FAR-RED 3"/>
    <property type="match status" value="1"/>
</dbReference>
<feature type="domain" description="Amidohydrolase 3" evidence="1">
    <location>
        <begin position="83"/>
        <end position="347"/>
    </location>
</feature>
<gene>
    <name evidence="2" type="ORF">HRJ53_08355</name>
</gene>